<evidence type="ECO:0000313" key="3">
    <source>
        <dbReference type="EMBL" id="THJ30756.1"/>
    </source>
</evidence>
<keyword evidence="4" id="KW-1185">Reference proteome</keyword>
<protein>
    <submittedName>
        <fullName evidence="3">Uncharacterized protein</fullName>
    </submittedName>
</protein>
<evidence type="ECO:0000256" key="2">
    <source>
        <dbReference type="SAM" id="SignalP"/>
    </source>
</evidence>
<keyword evidence="2" id="KW-0732">Signal</keyword>
<evidence type="ECO:0000313" key="4">
    <source>
        <dbReference type="Proteomes" id="UP000306236"/>
    </source>
</evidence>
<dbReference type="Proteomes" id="UP000306236">
    <property type="component" value="Unassembled WGS sequence"/>
</dbReference>
<organism evidence="3 4">
    <name type="scientific">Lampropedia aestuarii</name>
    <dbReference type="NCBI Taxonomy" id="2562762"/>
    <lineage>
        <taxon>Bacteria</taxon>
        <taxon>Pseudomonadati</taxon>
        <taxon>Pseudomonadota</taxon>
        <taxon>Betaproteobacteria</taxon>
        <taxon>Burkholderiales</taxon>
        <taxon>Comamonadaceae</taxon>
        <taxon>Lampropedia</taxon>
    </lineage>
</organism>
<feature type="compositionally biased region" description="Low complexity" evidence="1">
    <location>
        <begin position="59"/>
        <end position="86"/>
    </location>
</feature>
<comment type="caution">
    <text evidence="3">The sequence shown here is derived from an EMBL/GenBank/DDBJ whole genome shotgun (WGS) entry which is preliminary data.</text>
</comment>
<dbReference type="RefSeq" id="WP_136407910.1">
    <property type="nucleotide sequence ID" value="NZ_SSWX01000035.1"/>
</dbReference>
<accession>A0A4S5BMK7</accession>
<proteinExistence type="predicted"/>
<gene>
    <name evidence="3" type="ORF">E8K88_17205</name>
</gene>
<dbReference type="EMBL" id="SSWX01000035">
    <property type="protein sequence ID" value="THJ30756.1"/>
    <property type="molecule type" value="Genomic_DNA"/>
</dbReference>
<dbReference type="AlphaFoldDB" id="A0A4S5BMK7"/>
<feature type="region of interest" description="Disordered" evidence="1">
    <location>
        <begin position="59"/>
        <end position="102"/>
    </location>
</feature>
<evidence type="ECO:0000256" key="1">
    <source>
        <dbReference type="SAM" id="MobiDB-lite"/>
    </source>
</evidence>
<sequence>MNKAGLGIVFFAVFAAATGAQAQSKIYRCGNDYTNEAGAAKRQGCRLVEGGNVTVIQNTAPAPAPRAATSTPSAAPRQSSSPASAPKVDDSAQRSRDADARTILEAELSKSQQRLAALQEEYNGGEPQRTALEFRNPQGYIERIAQLKANIERTEADIQGIQREINRLR</sequence>
<dbReference type="OrthoDB" id="5298561at2"/>
<name>A0A4S5BMK7_9BURK</name>
<feature type="compositionally biased region" description="Basic and acidic residues" evidence="1">
    <location>
        <begin position="87"/>
        <end position="102"/>
    </location>
</feature>
<feature type="signal peptide" evidence="2">
    <location>
        <begin position="1"/>
        <end position="22"/>
    </location>
</feature>
<feature type="chain" id="PRO_5020572971" evidence="2">
    <location>
        <begin position="23"/>
        <end position="169"/>
    </location>
</feature>
<reference evidence="3 4" key="1">
    <citation type="submission" date="2019-04" db="EMBL/GenBank/DDBJ databases">
        <title>Lampropedia sp YIM MLB12 draf genome.</title>
        <authorList>
            <person name="Wang Y.-X."/>
        </authorList>
    </citation>
    <scope>NUCLEOTIDE SEQUENCE [LARGE SCALE GENOMIC DNA]</scope>
    <source>
        <strain evidence="3 4">YIM MLB12</strain>
    </source>
</reference>